<dbReference type="PANTHER" id="PTHR31509">
    <property type="entry name" value="BPS1-LIKE PROTEIN"/>
    <property type="match status" value="1"/>
</dbReference>
<evidence type="ECO:0000256" key="3">
    <source>
        <dbReference type="ARBA" id="ARBA00022989"/>
    </source>
</evidence>
<comment type="similarity">
    <text evidence="5">Belongs to the ROH1 family.</text>
</comment>
<proteinExistence type="inferred from homology"/>
<evidence type="ECO:0000256" key="1">
    <source>
        <dbReference type="ARBA" id="ARBA00004167"/>
    </source>
</evidence>
<keyword evidence="4" id="KW-0472">Membrane</keyword>
<dbReference type="GO" id="GO:0016020">
    <property type="term" value="C:membrane"/>
    <property type="evidence" value="ECO:0007669"/>
    <property type="project" value="UniProtKB-SubCell"/>
</dbReference>
<protein>
    <submittedName>
        <fullName evidence="6">Uncharacterized protein</fullName>
    </submittedName>
</protein>
<evidence type="ECO:0000256" key="4">
    <source>
        <dbReference type="ARBA" id="ARBA00023136"/>
    </source>
</evidence>
<evidence type="ECO:0000313" key="7">
    <source>
        <dbReference type="Proteomes" id="UP001085076"/>
    </source>
</evidence>
<dbReference type="Pfam" id="PF05633">
    <property type="entry name" value="ROH1-like"/>
    <property type="match status" value="1"/>
</dbReference>
<reference evidence="6" key="2">
    <citation type="journal article" date="2022" name="Hortic Res">
        <title>The genome of Dioscorea zingiberensis sheds light on the biosynthesis, origin and evolution of the medicinally important diosgenin saponins.</title>
        <authorList>
            <person name="Li Y."/>
            <person name="Tan C."/>
            <person name="Li Z."/>
            <person name="Guo J."/>
            <person name="Li S."/>
            <person name="Chen X."/>
            <person name="Wang C."/>
            <person name="Dai X."/>
            <person name="Yang H."/>
            <person name="Song W."/>
            <person name="Hou L."/>
            <person name="Xu J."/>
            <person name="Tong Z."/>
            <person name="Xu A."/>
            <person name="Yuan X."/>
            <person name="Wang W."/>
            <person name="Yang Q."/>
            <person name="Chen L."/>
            <person name="Sun Z."/>
            <person name="Wang K."/>
            <person name="Pan B."/>
            <person name="Chen J."/>
            <person name="Bao Y."/>
            <person name="Liu F."/>
            <person name="Qi X."/>
            <person name="Gang D.R."/>
            <person name="Wen J."/>
            <person name="Li J."/>
        </authorList>
    </citation>
    <scope>NUCLEOTIDE SEQUENCE</scope>
    <source>
        <strain evidence="6">Dzin_1.0</strain>
    </source>
</reference>
<evidence type="ECO:0000256" key="2">
    <source>
        <dbReference type="ARBA" id="ARBA00022692"/>
    </source>
</evidence>
<dbReference type="EMBL" id="JAGGNH010000006">
    <property type="protein sequence ID" value="KAJ0969066.1"/>
    <property type="molecule type" value="Genomic_DNA"/>
</dbReference>
<evidence type="ECO:0000256" key="5">
    <source>
        <dbReference type="ARBA" id="ARBA00035114"/>
    </source>
</evidence>
<dbReference type="AlphaFoldDB" id="A0A9D5C9C6"/>
<evidence type="ECO:0000313" key="6">
    <source>
        <dbReference type="EMBL" id="KAJ0969066.1"/>
    </source>
</evidence>
<sequence length="368" mass="41684">MSRPHDGQWAFFHWNPFRAILPKRSYQSPELLSMLHSFEQQLAEGLRKLKPEDKADVLSLPWMRKAVETLSETHDNIKTLITDLKFPSYDWDEKWIEMYLDDSVKLLDICIALISEIARLDQGQLLLQYSLHLLDASNKYPAEKAKKAYSCLHDWMQKVSSRNPKLETCSTALQSLKGTLFVGKTKNTDKGKILERAMYGVKVVTVFICSLLLSAFSGCSKLLLLDLQVPNKFLWAEAFADLQAYVNREVPSLFSSGKVVIPRDVEAVKTAVEKLHILNHFKCDKEALVLEIHQEETQPLVKNTAQVEDQTSQEIISDLAKSADALDNGLDLLSKQVNTFFESVLSGRDALLCNLRAPDVTTDKLNTN</sequence>
<dbReference type="Proteomes" id="UP001085076">
    <property type="component" value="Miscellaneous, Linkage group lg06"/>
</dbReference>
<accession>A0A9D5C9C6</accession>
<comment type="caution">
    <text evidence="6">The sequence shown here is derived from an EMBL/GenBank/DDBJ whole genome shotgun (WGS) entry which is preliminary data.</text>
</comment>
<keyword evidence="7" id="KW-1185">Reference proteome</keyword>
<dbReference type="InterPro" id="IPR008511">
    <property type="entry name" value="ROH1-like"/>
</dbReference>
<gene>
    <name evidence="6" type="ORF">J5N97_021943</name>
</gene>
<name>A0A9D5C9C6_9LILI</name>
<reference evidence="6" key="1">
    <citation type="submission" date="2021-03" db="EMBL/GenBank/DDBJ databases">
        <authorList>
            <person name="Li Z."/>
            <person name="Yang C."/>
        </authorList>
    </citation>
    <scope>NUCLEOTIDE SEQUENCE</scope>
    <source>
        <strain evidence="6">Dzin_1.0</strain>
        <tissue evidence="6">Leaf</tissue>
    </source>
</reference>
<dbReference type="OrthoDB" id="694709at2759"/>
<comment type="subcellular location">
    <subcellularLocation>
        <location evidence="1">Membrane</location>
        <topology evidence="1">Single-pass membrane protein</topology>
    </subcellularLocation>
</comment>
<keyword evidence="3" id="KW-1133">Transmembrane helix</keyword>
<keyword evidence="2" id="KW-0812">Transmembrane</keyword>
<organism evidence="6 7">
    <name type="scientific">Dioscorea zingiberensis</name>
    <dbReference type="NCBI Taxonomy" id="325984"/>
    <lineage>
        <taxon>Eukaryota</taxon>
        <taxon>Viridiplantae</taxon>
        <taxon>Streptophyta</taxon>
        <taxon>Embryophyta</taxon>
        <taxon>Tracheophyta</taxon>
        <taxon>Spermatophyta</taxon>
        <taxon>Magnoliopsida</taxon>
        <taxon>Liliopsida</taxon>
        <taxon>Dioscoreales</taxon>
        <taxon>Dioscoreaceae</taxon>
        <taxon>Dioscorea</taxon>
    </lineage>
</organism>